<evidence type="ECO:0008006" key="4">
    <source>
        <dbReference type="Google" id="ProtNLM"/>
    </source>
</evidence>
<dbReference type="AlphaFoldDB" id="A0A2N1PQJ8"/>
<name>A0A2N1PQJ8_9BACT</name>
<reference evidence="2 3" key="1">
    <citation type="journal article" date="2017" name="ISME J.">
        <title>Potential for microbial H2 and metal transformations associated with novel bacteria and archaea in deep terrestrial subsurface sediments.</title>
        <authorList>
            <person name="Hernsdorf A.W."/>
            <person name="Amano Y."/>
            <person name="Miyakawa K."/>
            <person name="Ise K."/>
            <person name="Suzuki Y."/>
            <person name="Anantharaman K."/>
            <person name="Probst A."/>
            <person name="Burstein D."/>
            <person name="Thomas B.C."/>
            <person name="Banfield J.F."/>
        </authorList>
    </citation>
    <scope>NUCLEOTIDE SEQUENCE [LARGE SCALE GENOMIC DNA]</scope>
    <source>
        <strain evidence="2">HGW-Wallbacteria-1</strain>
    </source>
</reference>
<gene>
    <name evidence="2" type="ORF">CVV64_09710</name>
</gene>
<evidence type="ECO:0000313" key="2">
    <source>
        <dbReference type="EMBL" id="PKK90623.1"/>
    </source>
</evidence>
<dbReference type="Proteomes" id="UP000233256">
    <property type="component" value="Unassembled WGS sequence"/>
</dbReference>
<feature type="transmembrane region" description="Helical" evidence="1">
    <location>
        <begin position="12"/>
        <end position="32"/>
    </location>
</feature>
<protein>
    <recommendedName>
        <fullName evidence="4">Bacterial Pleckstrin homology domain-containing protein</fullName>
    </recommendedName>
</protein>
<keyword evidence="1" id="KW-0812">Transmembrane</keyword>
<evidence type="ECO:0000256" key="1">
    <source>
        <dbReference type="SAM" id="Phobius"/>
    </source>
</evidence>
<organism evidence="2 3">
    <name type="scientific">Candidatus Wallbacteria bacterium HGW-Wallbacteria-1</name>
    <dbReference type="NCBI Taxonomy" id="2013854"/>
    <lineage>
        <taxon>Bacteria</taxon>
        <taxon>Candidatus Walliibacteriota</taxon>
    </lineage>
</organism>
<dbReference type="EMBL" id="PGXC01000005">
    <property type="protein sequence ID" value="PKK90623.1"/>
    <property type="molecule type" value="Genomic_DNA"/>
</dbReference>
<accession>A0A2N1PQJ8</accession>
<keyword evidence="1" id="KW-0472">Membrane</keyword>
<keyword evidence="1" id="KW-1133">Transmembrane helix</keyword>
<comment type="caution">
    <text evidence="2">The sequence shown here is derived from an EMBL/GenBank/DDBJ whole genome shotgun (WGS) entry which is preliminary data.</text>
</comment>
<sequence>MQDSENHSRRKIMNMGIVVGLTIALIYSLTTFKYDMGDKELRVSFLGLNMRTIPYTDIKTVEIGWNWGINQYLAGDFSILWNRSRAITIRVAEGAVKNIVISPSNPDAFTRELMKRAGLK</sequence>
<evidence type="ECO:0000313" key="3">
    <source>
        <dbReference type="Proteomes" id="UP000233256"/>
    </source>
</evidence>
<proteinExistence type="predicted"/>